<keyword evidence="2" id="KW-0472">Membrane</keyword>
<gene>
    <name evidence="3" type="ORF">QWZ18_06595</name>
</gene>
<keyword evidence="2" id="KW-0812">Transmembrane</keyword>
<dbReference type="RefSeq" id="WP_238287414.1">
    <property type="nucleotide sequence ID" value="NZ_BPQS01000010.1"/>
</dbReference>
<dbReference type="EMBL" id="JAUFPT010000019">
    <property type="protein sequence ID" value="MDN3570288.1"/>
    <property type="molecule type" value="Genomic_DNA"/>
</dbReference>
<keyword evidence="2" id="KW-1133">Transmembrane helix</keyword>
<evidence type="ECO:0000256" key="2">
    <source>
        <dbReference type="SAM" id="Phobius"/>
    </source>
</evidence>
<feature type="compositionally biased region" description="Low complexity" evidence="1">
    <location>
        <begin position="395"/>
        <end position="410"/>
    </location>
</feature>
<sequence>MFGSDGSPIVQYVVIFAVIFAALAAIVFTVRRLTGRSLALPGRTGGRGRQPRLGIVDVYELDRARQLILLRRDNVEHLLLVGGPNDVVVERSIQRTQRPLSEAALRAEPAPDALDEPLPDPMVQGGRLPEPARALPEMAARRAEPLFDPGFAMPVVVPSPVPRSAAGPPVTLPLDAALLGGDEPGQDISAPLSPRPLPPLPLSPLSQSSRAEVPAQPAPPVREPVNPRRVLSRTAPPLVEARPEPASERRVDAPTEGLPQAPSLTVPSDRRSVDPAVLSDMARQLQAALARPSSAVTPAPAPQGPAAAPESIDPVAAAMASAPPPSAPLAGPSSVPLAAPPAAPPLAPAAAPVLDRPAPPVGPSEPPPGLSPAPPPTAPAPAPAPVPPPAPPAMPKAGPMFQDAPSVTPAPAAPPVAPAAPPTRQPEQKASGNPFSVEEIEAEFARLLGRPLDKRS</sequence>
<feature type="region of interest" description="Disordered" evidence="1">
    <location>
        <begin position="100"/>
        <end position="119"/>
    </location>
</feature>
<reference evidence="4" key="1">
    <citation type="journal article" date="2019" name="Int. J. Syst. Evol. Microbiol.">
        <title>The Global Catalogue of Microorganisms (GCM) 10K type strain sequencing project: providing services to taxonomists for standard genome sequencing and annotation.</title>
        <authorList>
            <consortium name="The Broad Institute Genomics Platform"/>
            <consortium name="The Broad Institute Genome Sequencing Center for Infectious Disease"/>
            <person name="Wu L."/>
            <person name="Ma J."/>
        </authorList>
    </citation>
    <scope>NUCLEOTIDE SEQUENCE [LARGE SCALE GENOMIC DNA]</scope>
    <source>
        <strain evidence="4">CECT 7806</strain>
    </source>
</reference>
<dbReference type="InterPro" id="IPR052205">
    <property type="entry name" value="FliO/MopB"/>
</dbReference>
<name>A0ABT8AKK1_9HYPH</name>
<evidence type="ECO:0000313" key="4">
    <source>
        <dbReference type="Proteomes" id="UP001244297"/>
    </source>
</evidence>
<feature type="compositionally biased region" description="Pro residues" evidence="1">
    <location>
        <begin position="357"/>
        <end position="394"/>
    </location>
</feature>
<feature type="compositionally biased region" description="Pro residues" evidence="1">
    <location>
        <begin position="193"/>
        <end position="202"/>
    </location>
</feature>
<feature type="region of interest" description="Disordered" evidence="1">
    <location>
        <begin position="174"/>
        <end position="271"/>
    </location>
</feature>
<proteinExistence type="predicted"/>
<comment type="caution">
    <text evidence="3">The sequence shown here is derived from an EMBL/GenBank/DDBJ whole genome shotgun (WGS) entry which is preliminary data.</text>
</comment>
<dbReference type="PANTHER" id="PTHR38766:SF1">
    <property type="entry name" value="FLAGELLAR PROTEIN FLIO"/>
    <property type="match status" value="1"/>
</dbReference>
<evidence type="ECO:0008006" key="5">
    <source>
        <dbReference type="Google" id="ProtNLM"/>
    </source>
</evidence>
<protein>
    <recommendedName>
        <fullName evidence="5">Flagellar biosynthesis protein FliO</fullName>
    </recommendedName>
</protein>
<accession>A0ABT8AKK1</accession>
<feature type="compositionally biased region" description="Basic and acidic residues" evidence="1">
    <location>
        <begin position="241"/>
        <end position="253"/>
    </location>
</feature>
<dbReference type="PANTHER" id="PTHR38766">
    <property type="entry name" value="FLAGELLAR PROTEIN FLIO"/>
    <property type="match status" value="1"/>
</dbReference>
<keyword evidence="4" id="KW-1185">Reference proteome</keyword>
<feature type="compositionally biased region" description="Low complexity" evidence="1">
    <location>
        <begin position="328"/>
        <end position="337"/>
    </location>
</feature>
<dbReference type="Proteomes" id="UP001244297">
    <property type="component" value="Unassembled WGS sequence"/>
</dbReference>
<feature type="compositionally biased region" description="Pro residues" evidence="1">
    <location>
        <begin position="411"/>
        <end position="424"/>
    </location>
</feature>
<evidence type="ECO:0000313" key="3">
    <source>
        <dbReference type="EMBL" id="MDN3570288.1"/>
    </source>
</evidence>
<feature type="compositionally biased region" description="Low complexity" evidence="1">
    <location>
        <begin position="304"/>
        <end position="321"/>
    </location>
</feature>
<organism evidence="3 4">
    <name type="scientific">Methylobacterium longum</name>
    <dbReference type="NCBI Taxonomy" id="767694"/>
    <lineage>
        <taxon>Bacteria</taxon>
        <taxon>Pseudomonadati</taxon>
        <taxon>Pseudomonadota</taxon>
        <taxon>Alphaproteobacteria</taxon>
        <taxon>Hyphomicrobiales</taxon>
        <taxon>Methylobacteriaceae</taxon>
        <taxon>Methylobacterium</taxon>
    </lineage>
</organism>
<evidence type="ECO:0000256" key="1">
    <source>
        <dbReference type="SAM" id="MobiDB-lite"/>
    </source>
</evidence>
<feature type="compositionally biased region" description="Pro residues" evidence="1">
    <location>
        <begin position="338"/>
        <end position="347"/>
    </location>
</feature>
<feature type="region of interest" description="Disordered" evidence="1">
    <location>
        <begin position="284"/>
        <end position="437"/>
    </location>
</feature>
<feature type="transmembrane region" description="Helical" evidence="2">
    <location>
        <begin position="12"/>
        <end position="30"/>
    </location>
</feature>